<dbReference type="SFLD" id="SFLDG01168">
    <property type="entry name" value="Ferric_reductase_subgroup_(FRE"/>
    <property type="match status" value="1"/>
</dbReference>
<dbReference type="InterPro" id="IPR013112">
    <property type="entry name" value="FAD-bd_8"/>
</dbReference>
<protein>
    <recommendedName>
        <fullName evidence="3">ferric-chelate reductase (NADPH)</fullName>
        <ecNumber evidence="3">1.16.1.9</ecNumber>
    </recommendedName>
</protein>
<evidence type="ECO:0000256" key="13">
    <source>
        <dbReference type="ARBA" id="ARBA00023136"/>
    </source>
</evidence>
<dbReference type="EC" id="1.16.1.9" evidence="3"/>
<feature type="chain" id="PRO_5024929878" description="ferric-chelate reductase (NADPH)" evidence="17">
    <location>
        <begin position="20"/>
        <end position="708"/>
    </location>
</feature>
<keyword evidence="9" id="KW-0249">Electron transport</keyword>
<feature type="transmembrane region" description="Helical" evidence="16">
    <location>
        <begin position="379"/>
        <end position="397"/>
    </location>
</feature>
<dbReference type="PANTHER" id="PTHR32361">
    <property type="entry name" value="FERRIC/CUPRIC REDUCTASE TRANSMEMBRANE COMPONENT"/>
    <property type="match status" value="1"/>
</dbReference>
<comment type="catalytic activity">
    <reaction evidence="15">
        <text>2 a Fe(II)-siderophore + NADP(+) + H(+) = 2 a Fe(III)-siderophore + NADPH</text>
        <dbReference type="Rhea" id="RHEA:28795"/>
        <dbReference type="Rhea" id="RHEA-COMP:11342"/>
        <dbReference type="Rhea" id="RHEA-COMP:11344"/>
        <dbReference type="ChEBI" id="CHEBI:15378"/>
        <dbReference type="ChEBI" id="CHEBI:29033"/>
        <dbReference type="ChEBI" id="CHEBI:29034"/>
        <dbReference type="ChEBI" id="CHEBI:57783"/>
        <dbReference type="ChEBI" id="CHEBI:58349"/>
        <dbReference type="EC" id="1.16.1.9"/>
    </reaction>
</comment>
<dbReference type="PANTHER" id="PTHR32361:SF9">
    <property type="entry name" value="FERRIC REDUCTASE TRANSMEMBRANE COMPONENT 3-RELATED"/>
    <property type="match status" value="1"/>
</dbReference>
<keyword evidence="4" id="KW-0813">Transport</keyword>
<feature type="transmembrane region" description="Helical" evidence="16">
    <location>
        <begin position="153"/>
        <end position="176"/>
    </location>
</feature>
<feature type="signal peptide" evidence="17">
    <location>
        <begin position="1"/>
        <end position="19"/>
    </location>
</feature>
<comment type="similarity">
    <text evidence="2">Belongs to the ferric reductase (FRE) family.</text>
</comment>
<organism evidence="19 20">
    <name type="scientific">Trichomonascus ciferrii</name>
    <dbReference type="NCBI Taxonomy" id="44093"/>
    <lineage>
        <taxon>Eukaryota</taxon>
        <taxon>Fungi</taxon>
        <taxon>Dikarya</taxon>
        <taxon>Ascomycota</taxon>
        <taxon>Saccharomycotina</taxon>
        <taxon>Dipodascomycetes</taxon>
        <taxon>Dipodascales</taxon>
        <taxon>Trichomonascaceae</taxon>
        <taxon>Trichomonascus</taxon>
        <taxon>Trichomonascus ciferrii complex</taxon>
    </lineage>
</organism>
<dbReference type="SUPFAM" id="SSF63380">
    <property type="entry name" value="Riboflavin synthase domain-like"/>
    <property type="match status" value="1"/>
</dbReference>
<dbReference type="Pfam" id="PF01794">
    <property type="entry name" value="Ferric_reduct"/>
    <property type="match status" value="1"/>
</dbReference>
<evidence type="ECO:0000256" key="10">
    <source>
        <dbReference type="ARBA" id="ARBA00022989"/>
    </source>
</evidence>
<dbReference type="OrthoDB" id="167398at2759"/>
<dbReference type="GO" id="GO:0006879">
    <property type="term" value="P:intracellular iron ion homeostasis"/>
    <property type="evidence" value="ECO:0007669"/>
    <property type="project" value="TreeGrafter"/>
</dbReference>
<keyword evidence="20" id="KW-1185">Reference proteome</keyword>
<dbReference type="SUPFAM" id="SSF52343">
    <property type="entry name" value="Ferredoxin reductase-like, C-terminal NADP-linked domain"/>
    <property type="match status" value="1"/>
</dbReference>
<gene>
    <name evidence="19" type="ORF">TRICI_006675</name>
</gene>
<comment type="subcellular location">
    <subcellularLocation>
        <location evidence="1">Cell membrane</location>
        <topology evidence="1">Multi-pass membrane protein</topology>
    </subcellularLocation>
</comment>
<evidence type="ECO:0000256" key="12">
    <source>
        <dbReference type="ARBA" id="ARBA00023065"/>
    </source>
</evidence>
<evidence type="ECO:0000313" key="19">
    <source>
        <dbReference type="EMBL" id="KAA8897712.1"/>
    </source>
</evidence>
<evidence type="ECO:0000256" key="2">
    <source>
        <dbReference type="ARBA" id="ARBA00006278"/>
    </source>
</evidence>
<dbReference type="GO" id="GO:0006826">
    <property type="term" value="P:iron ion transport"/>
    <property type="evidence" value="ECO:0007669"/>
    <property type="project" value="TreeGrafter"/>
</dbReference>
<keyword evidence="14" id="KW-0325">Glycoprotein</keyword>
<evidence type="ECO:0000256" key="14">
    <source>
        <dbReference type="ARBA" id="ARBA00023180"/>
    </source>
</evidence>
<dbReference type="InterPro" id="IPR013130">
    <property type="entry name" value="Fe3_Rdtase_TM_dom"/>
</dbReference>
<evidence type="ECO:0000256" key="9">
    <source>
        <dbReference type="ARBA" id="ARBA00022982"/>
    </source>
</evidence>
<dbReference type="InterPro" id="IPR017927">
    <property type="entry name" value="FAD-bd_FR_type"/>
</dbReference>
<feature type="transmembrane region" description="Helical" evidence="16">
    <location>
        <begin position="349"/>
        <end position="372"/>
    </location>
</feature>
<keyword evidence="5" id="KW-1003">Cell membrane</keyword>
<evidence type="ECO:0000256" key="5">
    <source>
        <dbReference type="ARBA" id="ARBA00022475"/>
    </source>
</evidence>
<keyword evidence="7 16" id="KW-0812">Transmembrane</keyword>
<proteinExistence type="inferred from homology"/>
<dbReference type="Pfam" id="PF08030">
    <property type="entry name" value="NAD_binding_6"/>
    <property type="match status" value="1"/>
</dbReference>
<dbReference type="SFLD" id="SFLDS00052">
    <property type="entry name" value="Ferric_Reductase_Domain"/>
    <property type="match status" value="1"/>
</dbReference>
<dbReference type="InterPro" id="IPR017938">
    <property type="entry name" value="Riboflavin_synthase-like_b-brl"/>
</dbReference>
<sequence length="708" mass="82010">MRGITIVSLLLTLIGVAQSASYLEDTGEYCMNIAKSNYEEFDCATSDLRCLCESSQFLQSIMYCIQQEETDVHIKYPRTYVKKACNKVLGRGKVSTSKLQKVLTMAKEERSDEEGRLVARKGGHRYDGLDPKAVKIIKAAKMKRHLADTYAEYFGYSILGFVLLVVILRAVSHLAYKASPAILRFFDFGPFRKIRKYALLPATFGTRHSHPYYVSGYSFNIPTREHTIILTVYVIMNFIYMFTGYQTFEVTPEMEKIVPKEYLDGFKGVAYLRGQIAQRSGILATIQFPLLILFGGRNNFLIWITGWSLDTFNVYHKWFGRIIILLLFIHAVVYSVAEGEFFTQVWAYTYWKWGVVAFICGAIILGQSVHYLRALRYEVFLVGHILLAIFFTVGAWWHLIDMFFYQYVFAAVAVWAFDRFVRVVRIIISGLLSKADVKFFDGDIIEIKISYSGWWKFYPGSYVFIHFLRWNRFWQNHPFTLIESPREEDRGKLVIFAKAKQGITRHTKDYLMKQKDNASRIGVWVEGPYGSNHPVHKYDEVVMFAGGIGITGVYCYAQGIRKSSTRQQKIYLNWVIPDTRPLEWFEEYLEYLREDERFEITIHINKDRDFVEDNPERESIEETTDSDHCDSNSIQEKAESINSGSIVKQFGRPICYQLVEDHIVTSQSNLCFVVCGPGTMNDEIRKSISANLERAPGRVDYFEESFSW</sequence>
<evidence type="ECO:0000256" key="8">
    <source>
        <dbReference type="ARBA" id="ARBA00022827"/>
    </source>
</evidence>
<dbReference type="Pfam" id="PF08022">
    <property type="entry name" value="FAD_binding_8"/>
    <property type="match status" value="1"/>
</dbReference>
<keyword evidence="8" id="KW-0274">FAD</keyword>
<evidence type="ECO:0000313" key="20">
    <source>
        <dbReference type="Proteomes" id="UP000761534"/>
    </source>
</evidence>
<dbReference type="CDD" id="cd06186">
    <property type="entry name" value="NOX_Duox_like_FAD_NADP"/>
    <property type="match status" value="1"/>
</dbReference>
<dbReference type="Gene3D" id="3.40.50.80">
    <property type="entry name" value="Nucleotide-binding domain of ferredoxin-NADP reductase (FNR) module"/>
    <property type="match status" value="1"/>
</dbReference>
<dbReference type="Proteomes" id="UP000761534">
    <property type="component" value="Unassembled WGS sequence"/>
</dbReference>
<keyword evidence="10 16" id="KW-1133">Transmembrane helix</keyword>
<evidence type="ECO:0000256" key="4">
    <source>
        <dbReference type="ARBA" id="ARBA00022448"/>
    </source>
</evidence>
<accession>A0A642UET6</accession>
<feature type="domain" description="FAD-binding FR-type" evidence="18">
    <location>
        <begin position="413"/>
        <end position="535"/>
    </location>
</feature>
<evidence type="ECO:0000259" key="18">
    <source>
        <dbReference type="PROSITE" id="PS51384"/>
    </source>
</evidence>
<feature type="transmembrane region" description="Helical" evidence="16">
    <location>
        <begin position="403"/>
        <end position="421"/>
    </location>
</feature>
<keyword evidence="11" id="KW-0560">Oxidoreductase</keyword>
<dbReference type="PROSITE" id="PS51384">
    <property type="entry name" value="FAD_FR"/>
    <property type="match status" value="1"/>
</dbReference>
<evidence type="ECO:0000256" key="7">
    <source>
        <dbReference type="ARBA" id="ARBA00022692"/>
    </source>
</evidence>
<dbReference type="InterPro" id="IPR039261">
    <property type="entry name" value="FNR_nucleotide-bd"/>
</dbReference>
<evidence type="ECO:0000256" key="1">
    <source>
        <dbReference type="ARBA" id="ARBA00004651"/>
    </source>
</evidence>
<feature type="transmembrane region" description="Helical" evidence="16">
    <location>
        <begin position="228"/>
        <end position="248"/>
    </location>
</feature>
<evidence type="ECO:0000256" key="3">
    <source>
        <dbReference type="ARBA" id="ARBA00012668"/>
    </source>
</evidence>
<reference evidence="19" key="1">
    <citation type="journal article" date="2019" name="G3 (Bethesda)">
        <title>Genome Assemblies of Two Rare Opportunistic Yeast Pathogens: Diutina rugosa (syn. Candida rugosa) and Trichomonascus ciferrii (syn. Candida ciferrii).</title>
        <authorList>
            <person name="Mixao V."/>
            <person name="Saus E."/>
            <person name="Hansen A.P."/>
            <person name="Lass-Florl C."/>
            <person name="Gabaldon T."/>
        </authorList>
    </citation>
    <scope>NUCLEOTIDE SEQUENCE</scope>
    <source>
        <strain evidence="19">CBS 4856</strain>
    </source>
</reference>
<comment type="caution">
    <text evidence="19">The sequence shown here is derived from an EMBL/GenBank/DDBJ whole genome shotgun (WGS) entry which is preliminary data.</text>
</comment>
<dbReference type="InterPro" id="IPR051410">
    <property type="entry name" value="Ferric/Cupric_Reductase"/>
</dbReference>
<evidence type="ECO:0000256" key="11">
    <source>
        <dbReference type="ARBA" id="ARBA00023002"/>
    </source>
</evidence>
<evidence type="ECO:0000256" key="17">
    <source>
        <dbReference type="SAM" id="SignalP"/>
    </source>
</evidence>
<keyword evidence="12" id="KW-0406">Ion transport</keyword>
<dbReference type="GO" id="GO:0005886">
    <property type="term" value="C:plasma membrane"/>
    <property type="evidence" value="ECO:0007669"/>
    <property type="project" value="UniProtKB-SubCell"/>
</dbReference>
<dbReference type="AlphaFoldDB" id="A0A642UET6"/>
<name>A0A642UET6_9ASCO</name>
<dbReference type="VEuPathDB" id="FungiDB:TRICI_006675"/>
<dbReference type="InterPro" id="IPR013121">
    <property type="entry name" value="Fe_red_NAD-bd_6"/>
</dbReference>
<evidence type="ECO:0000256" key="15">
    <source>
        <dbReference type="ARBA" id="ARBA00048483"/>
    </source>
</evidence>
<keyword evidence="13 16" id="KW-0472">Membrane</keyword>
<keyword evidence="6" id="KW-0285">Flavoprotein</keyword>
<feature type="transmembrane region" description="Helical" evidence="16">
    <location>
        <begin position="318"/>
        <end position="337"/>
    </location>
</feature>
<evidence type="ECO:0000256" key="6">
    <source>
        <dbReference type="ARBA" id="ARBA00022630"/>
    </source>
</evidence>
<dbReference type="EMBL" id="SWFS01000559">
    <property type="protein sequence ID" value="KAA8897712.1"/>
    <property type="molecule type" value="Genomic_DNA"/>
</dbReference>
<dbReference type="GO" id="GO:0052851">
    <property type="term" value="F:ferric-chelate reductase (NADPH) activity"/>
    <property type="evidence" value="ECO:0007669"/>
    <property type="project" value="UniProtKB-EC"/>
</dbReference>
<evidence type="ECO:0000256" key="16">
    <source>
        <dbReference type="SAM" id="Phobius"/>
    </source>
</evidence>
<feature type="transmembrane region" description="Helical" evidence="16">
    <location>
        <begin position="282"/>
        <end position="306"/>
    </location>
</feature>
<dbReference type="GO" id="GO:0015677">
    <property type="term" value="P:copper ion import"/>
    <property type="evidence" value="ECO:0007669"/>
    <property type="project" value="TreeGrafter"/>
</dbReference>
<keyword evidence="17" id="KW-0732">Signal</keyword>